<protein>
    <submittedName>
        <fullName evidence="1">Uncharacterized protein</fullName>
    </submittedName>
</protein>
<proteinExistence type="predicted"/>
<sequence length="92" mass="10039">MRLTLAAPDENVFIEDGKKRASRHSIAALPQKPAARGAPAPCLDGILGGPDDMKMTSRVRRSLGRVVFVTADVVTRYERVSEAQTKEGHHET</sequence>
<organism evidence="1 2">
    <name type="scientific">Cupriavidus alkaliphilus</name>
    <dbReference type="NCBI Taxonomy" id="942866"/>
    <lineage>
        <taxon>Bacteria</taxon>
        <taxon>Pseudomonadati</taxon>
        <taxon>Pseudomonadota</taxon>
        <taxon>Betaproteobacteria</taxon>
        <taxon>Burkholderiales</taxon>
        <taxon>Burkholderiaceae</taxon>
        <taxon>Cupriavidus</taxon>
    </lineage>
</organism>
<comment type="caution">
    <text evidence="1">The sequence shown here is derived from an EMBL/GenBank/DDBJ whole genome shotgun (WGS) entry which is preliminary data.</text>
</comment>
<gene>
    <name evidence="1" type="ORF">FHX61_004304</name>
</gene>
<evidence type="ECO:0000313" key="1">
    <source>
        <dbReference type="EMBL" id="MBB3009631.1"/>
    </source>
</evidence>
<dbReference type="EMBL" id="JACHWF010000005">
    <property type="protein sequence ID" value="MBB3009631.1"/>
    <property type="molecule type" value="Genomic_DNA"/>
</dbReference>
<dbReference type="Proteomes" id="UP000578036">
    <property type="component" value="Unassembled WGS sequence"/>
</dbReference>
<evidence type="ECO:0000313" key="2">
    <source>
        <dbReference type="Proteomes" id="UP000578036"/>
    </source>
</evidence>
<dbReference type="AlphaFoldDB" id="A0A7W4YTW8"/>
<reference evidence="1 2" key="1">
    <citation type="submission" date="2020-08" db="EMBL/GenBank/DDBJ databases">
        <title>Genomic Encyclopedia of Type Strains, Phase IV (KMG-V): Genome sequencing to study the core and pangenomes of soil and plant-associated prokaryotes.</title>
        <authorList>
            <person name="Whitman W."/>
        </authorList>
    </citation>
    <scope>NUCLEOTIDE SEQUENCE [LARGE SCALE GENOMIC DNA]</scope>
    <source>
        <strain evidence="1 2">SLV-2362</strain>
    </source>
</reference>
<keyword evidence="2" id="KW-1185">Reference proteome</keyword>
<dbReference type="RefSeq" id="WP_183300103.1">
    <property type="nucleotide sequence ID" value="NZ_JACHWF010000005.1"/>
</dbReference>
<accession>A0A7W4YTW8</accession>
<name>A0A7W4YTW8_9BURK</name>